<accession>A0A2X4V433</accession>
<dbReference type="OrthoDB" id="6573105at2"/>
<dbReference type="KEGG" id="lri:NCTC12151_02812"/>
<evidence type="ECO:0000259" key="6">
    <source>
        <dbReference type="Pfam" id="PF00419"/>
    </source>
</evidence>
<dbReference type="GO" id="GO:0043709">
    <property type="term" value="P:cell adhesion involved in single-species biofilm formation"/>
    <property type="evidence" value="ECO:0007669"/>
    <property type="project" value="TreeGrafter"/>
</dbReference>
<dbReference type="GO" id="GO:0009289">
    <property type="term" value="C:pilus"/>
    <property type="evidence" value="ECO:0007669"/>
    <property type="project" value="UniProtKB-SubCell"/>
</dbReference>
<reference evidence="7 8" key="1">
    <citation type="submission" date="2018-06" db="EMBL/GenBank/DDBJ databases">
        <authorList>
            <consortium name="Pathogen Informatics"/>
            <person name="Doyle S."/>
        </authorList>
    </citation>
    <scope>NUCLEOTIDE SEQUENCE [LARGE SCALE GENOMIC DNA]</scope>
    <source>
        <strain evidence="7 8">NCTC12151</strain>
    </source>
</reference>
<gene>
    <name evidence="7" type="ORF">NCTC12151_02812</name>
</gene>
<evidence type="ECO:0000256" key="3">
    <source>
        <dbReference type="ARBA" id="ARBA00022729"/>
    </source>
</evidence>
<organism evidence="7 8">
    <name type="scientific">Leminorella richardii</name>
    <dbReference type="NCBI Taxonomy" id="158841"/>
    <lineage>
        <taxon>Bacteria</taxon>
        <taxon>Pseudomonadati</taxon>
        <taxon>Pseudomonadota</taxon>
        <taxon>Gammaproteobacteria</taxon>
        <taxon>Enterobacterales</taxon>
        <taxon>Budviciaceae</taxon>
        <taxon>Leminorella</taxon>
    </lineage>
</organism>
<dbReference type="AlphaFoldDB" id="A0A2X4V433"/>
<dbReference type="Pfam" id="PF00419">
    <property type="entry name" value="Fimbrial"/>
    <property type="match status" value="1"/>
</dbReference>
<evidence type="ECO:0000256" key="5">
    <source>
        <dbReference type="SAM" id="SignalP"/>
    </source>
</evidence>
<feature type="domain" description="Fimbrial-type adhesion" evidence="6">
    <location>
        <begin position="256"/>
        <end position="403"/>
    </location>
</feature>
<evidence type="ECO:0000313" key="8">
    <source>
        <dbReference type="Proteomes" id="UP000249005"/>
    </source>
</evidence>
<proteinExistence type="inferred from homology"/>
<keyword evidence="4" id="KW-0281">Fimbrium</keyword>
<keyword evidence="8" id="KW-1185">Reference proteome</keyword>
<comment type="similarity">
    <text evidence="2">Belongs to the fimbrial protein family.</text>
</comment>
<dbReference type="InterPro" id="IPR000259">
    <property type="entry name" value="Adhesion_dom_fimbrial"/>
</dbReference>
<feature type="signal peptide" evidence="5">
    <location>
        <begin position="1"/>
        <end position="23"/>
    </location>
</feature>
<evidence type="ECO:0000313" key="7">
    <source>
        <dbReference type="EMBL" id="SQI42958.1"/>
    </source>
</evidence>
<dbReference type="Gene3D" id="2.60.40.1090">
    <property type="entry name" value="Fimbrial-type adhesion domain"/>
    <property type="match status" value="1"/>
</dbReference>
<dbReference type="InterPro" id="IPR050263">
    <property type="entry name" value="Bact_Fimbrial_Adh_Pro"/>
</dbReference>
<dbReference type="SUPFAM" id="SSF49401">
    <property type="entry name" value="Bacterial adhesins"/>
    <property type="match status" value="1"/>
</dbReference>
<dbReference type="InterPro" id="IPR008966">
    <property type="entry name" value="Adhesion_dom_sf"/>
</dbReference>
<dbReference type="RefSeq" id="WP_111741197.1">
    <property type="nucleotide sequence ID" value="NZ_LR698987.1"/>
</dbReference>
<sequence length="404" mass="43392">MSRFFAALAGTLLFALSSMPSHAWSIYFGEKETPTSRDNIYLGGLSSGLATFNAGMPTVAVHSETSMRKVGTSSYYWDGFQSGGTGGGVYCNSHHDMHDIRMSTSYQSSGQRFDGHTLWKTSVSGLYFSVKFTTLNFGTGITGPVWLDSNTINLDFSGFIPPENLRACGGVENKFMIMGGIVLTAEYHFYADSSFRPTASPLSMNFTKVQQDYDFLFEMTDPRADLYGSKQVKFNITGNPMVVTFPTCTARSISGSSVTGTTVALGEHKASDIRNGLAAVPFSLNLEGCSYVKNVQVKLVSSSVGTGDTTLLTNTKTGADAAKGVGVMIEGDANPLSAKMTLVPNKADSIYHFSSYANQSDYQQSSVGNALQTLKFFATLKQDGSATIGSGRLEAKGTFQITYP</sequence>
<dbReference type="EMBL" id="LS483470">
    <property type="protein sequence ID" value="SQI42958.1"/>
    <property type="molecule type" value="Genomic_DNA"/>
</dbReference>
<evidence type="ECO:0000256" key="1">
    <source>
        <dbReference type="ARBA" id="ARBA00004561"/>
    </source>
</evidence>
<name>A0A2X4V433_9GAMM</name>
<dbReference type="PANTHER" id="PTHR33420:SF12">
    <property type="entry name" value="FIMBRIN-LIKE PROTEIN FIMI-RELATED"/>
    <property type="match status" value="1"/>
</dbReference>
<evidence type="ECO:0000256" key="2">
    <source>
        <dbReference type="ARBA" id="ARBA00006671"/>
    </source>
</evidence>
<dbReference type="PANTHER" id="PTHR33420">
    <property type="entry name" value="FIMBRIAL SUBUNIT ELFA-RELATED"/>
    <property type="match status" value="1"/>
</dbReference>
<comment type="subcellular location">
    <subcellularLocation>
        <location evidence="1">Fimbrium</location>
    </subcellularLocation>
</comment>
<dbReference type="Proteomes" id="UP000249005">
    <property type="component" value="Chromosome 1"/>
</dbReference>
<protein>
    <submittedName>
        <fullName evidence="7">Putative fimbrial-like adhesin protein</fullName>
    </submittedName>
</protein>
<dbReference type="InterPro" id="IPR036937">
    <property type="entry name" value="Adhesion_dom_fimbrial_sf"/>
</dbReference>
<keyword evidence="3 5" id="KW-0732">Signal</keyword>
<evidence type="ECO:0000256" key="4">
    <source>
        <dbReference type="ARBA" id="ARBA00023263"/>
    </source>
</evidence>
<feature type="chain" id="PRO_5015841099" evidence="5">
    <location>
        <begin position="24"/>
        <end position="404"/>
    </location>
</feature>